<dbReference type="EMBL" id="JBANAX010000090">
    <property type="protein sequence ID" value="KAL1222828.1"/>
    <property type="molecule type" value="Genomic_DNA"/>
</dbReference>
<sequence>MLQGVEVALYLPQGSLPKPVYTRLQLWGTALPNNTLSVPCILDQQGRASICSDRFLGSNLEYVVLSGEAQ</sequence>
<evidence type="ECO:0000313" key="2">
    <source>
        <dbReference type="Proteomes" id="UP001558713"/>
    </source>
</evidence>
<keyword evidence="2" id="KW-1185">Reference proteome</keyword>
<gene>
    <name evidence="1" type="ORF">V5N11_022136</name>
</gene>
<proteinExistence type="predicted"/>
<reference evidence="1 2" key="1">
    <citation type="submission" date="2024-04" db="EMBL/GenBank/DDBJ databases">
        <title>Genome assembly C_amara_ONT_v2.</title>
        <authorList>
            <person name="Yant L."/>
            <person name="Moore C."/>
            <person name="Slenker M."/>
        </authorList>
    </citation>
    <scope>NUCLEOTIDE SEQUENCE [LARGE SCALE GENOMIC DNA]</scope>
    <source>
        <tissue evidence="1">Leaf</tissue>
    </source>
</reference>
<accession>A0ABD1C058</accession>
<dbReference type="Proteomes" id="UP001558713">
    <property type="component" value="Unassembled WGS sequence"/>
</dbReference>
<name>A0ABD1C058_CARAN</name>
<dbReference type="PANTHER" id="PTHR16128">
    <property type="entry name" value="FAD/NAD(P)-BINDING OXIDOREDUCTASE FAMILY PROTEIN"/>
    <property type="match status" value="1"/>
</dbReference>
<evidence type="ECO:0000313" key="1">
    <source>
        <dbReference type="EMBL" id="KAL1222828.1"/>
    </source>
</evidence>
<comment type="caution">
    <text evidence="1">The sequence shown here is derived from an EMBL/GenBank/DDBJ whole genome shotgun (WGS) entry which is preliminary data.</text>
</comment>
<dbReference type="AlphaFoldDB" id="A0ABD1C058"/>
<organism evidence="1 2">
    <name type="scientific">Cardamine amara subsp. amara</name>
    <dbReference type="NCBI Taxonomy" id="228776"/>
    <lineage>
        <taxon>Eukaryota</taxon>
        <taxon>Viridiplantae</taxon>
        <taxon>Streptophyta</taxon>
        <taxon>Embryophyta</taxon>
        <taxon>Tracheophyta</taxon>
        <taxon>Spermatophyta</taxon>
        <taxon>Magnoliopsida</taxon>
        <taxon>eudicotyledons</taxon>
        <taxon>Gunneridae</taxon>
        <taxon>Pentapetalae</taxon>
        <taxon>rosids</taxon>
        <taxon>malvids</taxon>
        <taxon>Brassicales</taxon>
        <taxon>Brassicaceae</taxon>
        <taxon>Cardamineae</taxon>
        <taxon>Cardamine</taxon>
    </lineage>
</organism>
<dbReference type="PANTHER" id="PTHR16128:SF8">
    <property type="entry name" value="EXPRESSED PROTEIN"/>
    <property type="match status" value="1"/>
</dbReference>
<protein>
    <submittedName>
        <fullName evidence="1">Uncharacterized protein</fullName>
    </submittedName>
</protein>